<accession>A0ABV0IL45</accession>
<evidence type="ECO:0000259" key="5">
    <source>
        <dbReference type="PROSITE" id="PS50825"/>
    </source>
</evidence>
<dbReference type="InterPro" id="IPR003410">
    <property type="entry name" value="HYR_dom"/>
</dbReference>
<keyword evidence="3" id="KW-1133">Transmembrane helix</keyword>
<keyword evidence="4" id="KW-0732">Signal</keyword>
<dbReference type="EMBL" id="JBDXMX010000006">
    <property type="protein sequence ID" value="MEO9248723.1"/>
    <property type="molecule type" value="Genomic_DNA"/>
</dbReference>
<evidence type="ECO:0000256" key="4">
    <source>
        <dbReference type="SAM" id="SignalP"/>
    </source>
</evidence>
<feature type="compositionally biased region" description="Pro residues" evidence="2">
    <location>
        <begin position="161"/>
        <end position="195"/>
    </location>
</feature>
<organism evidence="6 7">
    <name type="scientific">Citricoccus nitrophenolicus</name>
    <dbReference type="NCBI Taxonomy" id="863575"/>
    <lineage>
        <taxon>Bacteria</taxon>
        <taxon>Bacillati</taxon>
        <taxon>Actinomycetota</taxon>
        <taxon>Actinomycetes</taxon>
        <taxon>Micrococcales</taxon>
        <taxon>Micrococcaceae</taxon>
        <taxon>Citricoccus</taxon>
    </lineage>
</organism>
<feature type="region of interest" description="Disordered" evidence="2">
    <location>
        <begin position="39"/>
        <end position="77"/>
    </location>
</feature>
<dbReference type="PROSITE" id="PS50825">
    <property type="entry name" value="HYR"/>
    <property type="match status" value="1"/>
</dbReference>
<keyword evidence="7" id="KW-1185">Reference proteome</keyword>
<feature type="region of interest" description="Disordered" evidence="2">
    <location>
        <begin position="152"/>
        <end position="298"/>
    </location>
</feature>
<feature type="compositionally biased region" description="Low complexity" evidence="2">
    <location>
        <begin position="196"/>
        <end position="213"/>
    </location>
</feature>
<feature type="compositionally biased region" description="Gly residues" evidence="2">
    <location>
        <begin position="249"/>
        <end position="263"/>
    </location>
</feature>
<feature type="signal peptide" evidence="4">
    <location>
        <begin position="1"/>
        <end position="44"/>
    </location>
</feature>
<feature type="compositionally biased region" description="Low complexity" evidence="2">
    <location>
        <begin position="39"/>
        <end position="58"/>
    </location>
</feature>
<dbReference type="Pfam" id="PF17963">
    <property type="entry name" value="Big_9"/>
    <property type="match status" value="1"/>
</dbReference>
<evidence type="ECO:0000313" key="7">
    <source>
        <dbReference type="Proteomes" id="UP001484097"/>
    </source>
</evidence>
<protein>
    <submittedName>
        <fullName evidence="6">Ig-like domain-containing protein</fullName>
    </submittedName>
</protein>
<keyword evidence="1" id="KW-0677">Repeat</keyword>
<keyword evidence="3" id="KW-0812">Transmembrane</keyword>
<proteinExistence type="predicted"/>
<feature type="chain" id="PRO_5047103832" evidence="4">
    <location>
        <begin position="45"/>
        <end position="393"/>
    </location>
</feature>
<evidence type="ECO:0000313" key="6">
    <source>
        <dbReference type="EMBL" id="MEO9248723.1"/>
    </source>
</evidence>
<evidence type="ECO:0000256" key="1">
    <source>
        <dbReference type="ARBA" id="ARBA00022737"/>
    </source>
</evidence>
<gene>
    <name evidence="6" type="ORF">ABDK96_13640</name>
</gene>
<evidence type="ECO:0000256" key="2">
    <source>
        <dbReference type="SAM" id="MobiDB-lite"/>
    </source>
</evidence>
<reference evidence="6 7" key="1">
    <citation type="submission" date="2024-05" db="EMBL/GenBank/DDBJ databases">
        <authorList>
            <person name="Yi C."/>
        </authorList>
    </citation>
    <scope>NUCLEOTIDE SEQUENCE [LARGE SCALE GENOMIC DNA]</scope>
    <source>
        <strain evidence="6 7">XS13</strain>
    </source>
</reference>
<feature type="domain" description="HYR" evidence="5">
    <location>
        <begin position="69"/>
        <end position="160"/>
    </location>
</feature>
<evidence type="ECO:0000256" key="3">
    <source>
        <dbReference type="SAM" id="Phobius"/>
    </source>
</evidence>
<keyword evidence="3" id="KW-0472">Membrane</keyword>
<feature type="region of interest" description="Disordered" evidence="2">
    <location>
        <begin position="314"/>
        <end position="355"/>
    </location>
</feature>
<name>A0ABV0IL45_9MICC</name>
<dbReference type="Gene3D" id="2.60.40.2810">
    <property type="match status" value="1"/>
</dbReference>
<comment type="caution">
    <text evidence="6">The sequence shown here is derived from an EMBL/GenBank/DDBJ whole genome shotgun (WGS) entry which is preliminary data.</text>
</comment>
<dbReference type="Proteomes" id="UP001484097">
    <property type="component" value="Unassembled WGS sequence"/>
</dbReference>
<dbReference type="RefSeq" id="WP_347921401.1">
    <property type="nucleotide sequence ID" value="NZ_JBDXMX010000006.1"/>
</dbReference>
<feature type="transmembrane region" description="Helical" evidence="3">
    <location>
        <begin position="365"/>
        <end position="386"/>
    </location>
</feature>
<feature type="compositionally biased region" description="Low complexity" evidence="2">
    <location>
        <begin position="235"/>
        <end position="248"/>
    </location>
</feature>
<sequence>MTTTAGRTADLASPRRALPRLARSLAAASAATLLVTGLAGPSAADTQPSPSGSASPSQPVAPSPSPTPSGNAPPEFLQCPGIIVQAGVPESFGFQVIDPDGDPVSLTATASSAGAEAALEGHTLTYTAPPEYSGQDFIAVTADDGRGGLAVCDMSIRVEPQPDPTPTPTPTSPSPSPTGSPSPTPPQEPTTPDPSPTSSTPAPSQGPTSGPAPTAEPNPAPSGGAPDTSSPTTAPSGSDTPGTAPGTPGTSGPGGEQDGGDGSGQSPEGGTDSSGGIPTPFATTTQRLRDLSRDTTVSCSMQAVEDARTLLDGISAGMASRPGGGTFPEDGSGEDGAQDGPSPQDPAGTPEAAGDRAAAVTGSSIWLFAGVGVLMVVLIGLAAAALPREGRRR</sequence>